<evidence type="ECO:0000313" key="2">
    <source>
        <dbReference type="EMBL" id="EER11377.1"/>
    </source>
</evidence>
<accession>C5KVY6</accession>
<feature type="compositionally biased region" description="Low complexity" evidence="1">
    <location>
        <begin position="57"/>
        <end position="70"/>
    </location>
</feature>
<dbReference type="InParanoid" id="C5KVY6"/>
<organism evidence="3">
    <name type="scientific">Perkinsus marinus (strain ATCC 50983 / TXsc)</name>
    <dbReference type="NCBI Taxonomy" id="423536"/>
    <lineage>
        <taxon>Eukaryota</taxon>
        <taxon>Sar</taxon>
        <taxon>Alveolata</taxon>
        <taxon>Perkinsozoa</taxon>
        <taxon>Perkinsea</taxon>
        <taxon>Perkinsida</taxon>
        <taxon>Perkinsidae</taxon>
        <taxon>Perkinsus</taxon>
    </lineage>
</organism>
<gene>
    <name evidence="2" type="ORF">Pmar_PMAR020728</name>
</gene>
<dbReference type="Proteomes" id="UP000007800">
    <property type="component" value="Unassembled WGS sequence"/>
</dbReference>
<sequence length="244" mass="26748">MLFLPLPPRRFVQETSTSAVETVSHTTDRVPVESGVLESDGSSRLRLPIFASVSISSPSMKMGSSSASPSDPTPKDEDDWLRRASFNAVRNQRMCSSLSADTTVRHSAIDNSDKDDGDGFSRSVSFENEKDISFYHLSSPVGEVLKTKILTKTFDGCSDLDSTRFGSVREFESIEELLIFAQRMSHPPARTPGNRKRVGAVDSVASGSVGSFETSPSTHEPCRPAVKLRPARFGFEEAVDMEDY</sequence>
<reference evidence="2 3" key="1">
    <citation type="submission" date="2008-07" db="EMBL/GenBank/DDBJ databases">
        <authorList>
            <person name="El-Sayed N."/>
            <person name="Caler E."/>
            <person name="Inman J."/>
            <person name="Amedeo P."/>
            <person name="Hass B."/>
            <person name="Wortman J."/>
        </authorList>
    </citation>
    <scope>NUCLEOTIDE SEQUENCE [LARGE SCALE GENOMIC DNA]</scope>
    <source>
        <strain evidence="3">ATCC 50983 / TXsc</strain>
    </source>
</reference>
<dbReference type="EMBL" id="GG676749">
    <property type="protein sequence ID" value="EER11377.1"/>
    <property type="molecule type" value="Genomic_DNA"/>
</dbReference>
<protein>
    <submittedName>
        <fullName evidence="2">Uncharacterized protein</fullName>
    </submittedName>
</protein>
<dbReference type="RefSeq" id="XP_002779582.1">
    <property type="nucleotide sequence ID" value="XM_002779536.1"/>
</dbReference>
<dbReference type="GeneID" id="9046711"/>
<evidence type="ECO:0000256" key="1">
    <source>
        <dbReference type="SAM" id="MobiDB-lite"/>
    </source>
</evidence>
<dbReference type="AlphaFoldDB" id="C5KVY6"/>
<keyword evidence="3" id="KW-1185">Reference proteome</keyword>
<name>C5KVY6_PERM5</name>
<feature type="region of interest" description="Disordered" evidence="1">
    <location>
        <begin position="57"/>
        <end position="78"/>
    </location>
</feature>
<proteinExistence type="predicted"/>
<evidence type="ECO:0000313" key="3">
    <source>
        <dbReference type="Proteomes" id="UP000007800"/>
    </source>
</evidence>